<feature type="transmembrane region" description="Helical" evidence="7">
    <location>
        <begin position="96"/>
        <end position="116"/>
    </location>
</feature>
<keyword evidence="5 7" id="KW-0472">Membrane</keyword>
<evidence type="ECO:0000256" key="7">
    <source>
        <dbReference type="RuleBase" id="RU079119"/>
    </source>
</evidence>
<dbReference type="Proteomes" id="UP000332933">
    <property type="component" value="Unassembled WGS sequence"/>
</dbReference>
<evidence type="ECO:0000313" key="9">
    <source>
        <dbReference type="EMBL" id="KAF0689606.1"/>
    </source>
</evidence>
<dbReference type="PROSITE" id="PS50216">
    <property type="entry name" value="DHHC"/>
    <property type="match status" value="1"/>
</dbReference>
<feature type="transmembrane region" description="Helical" evidence="7">
    <location>
        <begin position="6"/>
        <end position="24"/>
    </location>
</feature>
<comment type="similarity">
    <text evidence="7">Belongs to the DHHC palmitoyltransferase family.</text>
</comment>
<keyword evidence="6 7" id="KW-0012">Acyltransferase</keyword>
<keyword evidence="2 7" id="KW-0808">Transferase</keyword>
<accession>A0A485LFP0</accession>
<dbReference type="GO" id="GO:0019706">
    <property type="term" value="F:protein-cysteine S-palmitoyltransferase activity"/>
    <property type="evidence" value="ECO:0007669"/>
    <property type="project" value="UniProtKB-EC"/>
</dbReference>
<dbReference type="EMBL" id="CAADRA010006449">
    <property type="protein sequence ID" value="VFT95693.1"/>
    <property type="molecule type" value="Genomic_DNA"/>
</dbReference>
<organism evidence="10 11">
    <name type="scientific">Aphanomyces stellatus</name>
    <dbReference type="NCBI Taxonomy" id="120398"/>
    <lineage>
        <taxon>Eukaryota</taxon>
        <taxon>Sar</taxon>
        <taxon>Stramenopiles</taxon>
        <taxon>Oomycota</taxon>
        <taxon>Saprolegniomycetes</taxon>
        <taxon>Saprolegniales</taxon>
        <taxon>Verrucalvaceae</taxon>
        <taxon>Aphanomyces</taxon>
    </lineage>
</organism>
<reference evidence="10 11" key="1">
    <citation type="submission" date="2019-03" db="EMBL/GenBank/DDBJ databases">
        <authorList>
            <person name="Gaulin E."/>
            <person name="Dumas B."/>
        </authorList>
    </citation>
    <scope>NUCLEOTIDE SEQUENCE [LARGE SCALE GENOMIC DNA]</scope>
    <source>
        <strain evidence="10">CBS 568.67</strain>
    </source>
</reference>
<keyword evidence="11" id="KW-1185">Reference proteome</keyword>
<feature type="transmembrane region" description="Helical" evidence="7">
    <location>
        <begin position="304"/>
        <end position="328"/>
    </location>
</feature>
<comment type="subcellular location">
    <subcellularLocation>
        <location evidence="1">Membrane</location>
        <topology evidence="1">Multi-pass membrane protein</topology>
    </subcellularLocation>
</comment>
<feature type="transmembrane region" description="Helical" evidence="7">
    <location>
        <begin position="128"/>
        <end position="148"/>
    </location>
</feature>
<protein>
    <recommendedName>
        <fullName evidence="7">Palmitoyltransferase</fullName>
        <ecNumber evidence="7">2.3.1.225</ecNumber>
    </recommendedName>
</protein>
<dbReference type="EMBL" id="VJMH01006428">
    <property type="protein sequence ID" value="KAF0689606.1"/>
    <property type="molecule type" value="Genomic_DNA"/>
</dbReference>
<comment type="domain">
    <text evidence="7">The DHHC domain is required for palmitoyltransferase activity.</text>
</comment>
<gene>
    <name evidence="10" type="primary">Aste57867_18963</name>
    <name evidence="9" type="ORF">As57867_018899</name>
    <name evidence="10" type="ORF">ASTE57867_18963</name>
</gene>
<evidence type="ECO:0000256" key="2">
    <source>
        <dbReference type="ARBA" id="ARBA00022679"/>
    </source>
</evidence>
<dbReference type="PANTHER" id="PTHR22883">
    <property type="entry name" value="ZINC FINGER DHHC DOMAIN CONTAINING PROTEIN"/>
    <property type="match status" value="1"/>
</dbReference>
<dbReference type="AlphaFoldDB" id="A0A485LFP0"/>
<evidence type="ECO:0000313" key="11">
    <source>
        <dbReference type="Proteomes" id="UP000332933"/>
    </source>
</evidence>
<dbReference type="InterPro" id="IPR001594">
    <property type="entry name" value="Palmitoyltrfase_DHHC"/>
</dbReference>
<feature type="transmembrane region" description="Helical" evidence="7">
    <location>
        <begin position="239"/>
        <end position="261"/>
    </location>
</feature>
<evidence type="ECO:0000259" key="8">
    <source>
        <dbReference type="Pfam" id="PF01529"/>
    </source>
</evidence>
<feature type="domain" description="Palmitoyltransferase DHHC" evidence="8">
    <location>
        <begin position="225"/>
        <end position="339"/>
    </location>
</feature>
<dbReference type="Pfam" id="PF01529">
    <property type="entry name" value="DHHC"/>
    <property type="match status" value="1"/>
</dbReference>
<keyword evidence="4 7" id="KW-1133">Transmembrane helix</keyword>
<dbReference type="OrthoDB" id="5977743at2759"/>
<evidence type="ECO:0000256" key="5">
    <source>
        <dbReference type="ARBA" id="ARBA00023136"/>
    </source>
</evidence>
<reference evidence="9" key="2">
    <citation type="submission" date="2019-06" db="EMBL/GenBank/DDBJ databases">
        <title>Genomics analysis of Aphanomyces spp. identifies a new class of oomycete effector associated with host adaptation.</title>
        <authorList>
            <person name="Gaulin E."/>
        </authorList>
    </citation>
    <scope>NUCLEOTIDE SEQUENCE</scope>
    <source>
        <strain evidence="9">CBS 578.67</strain>
    </source>
</reference>
<dbReference type="GO" id="GO:0005783">
    <property type="term" value="C:endoplasmic reticulum"/>
    <property type="evidence" value="ECO:0007669"/>
    <property type="project" value="TreeGrafter"/>
</dbReference>
<dbReference type="GO" id="GO:0005794">
    <property type="term" value="C:Golgi apparatus"/>
    <property type="evidence" value="ECO:0007669"/>
    <property type="project" value="TreeGrafter"/>
</dbReference>
<evidence type="ECO:0000256" key="3">
    <source>
        <dbReference type="ARBA" id="ARBA00022692"/>
    </source>
</evidence>
<evidence type="ECO:0000256" key="6">
    <source>
        <dbReference type="ARBA" id="ARBA00023315"/>
    </source>
</evidence>
<evidence type="ECO:0000313" key="10">
    <source>
        <dbReference type="EMBL" id="VFT95693.1"/>
    </source>
</evidence>
<name>A0A485LFP0_9STRA</name>
<evidence type="ECO:0000256" key="1">
    <source>
        <dbReference type="ARBA" id="ARBA00004141"/>
    </source>
</evidence>
<dbReference type="EC" id="2.3.1.225" evidence="7"/>
<dbReference type="GO" id="GO:0016020">
    <property type="term" value="C:membrane"/>
    <property type="evidence" value="ECO:0007669"/>
    <property type="project" value="UniProtKB-SubCell"/>
</dbReference>
<evidence type="ECO:0000256" key="4">
    <source>
        <dbReference type="ARBA" id="ARBA00022989"/>
    </source>
</evidence>
<sequence length="387" mass="43549">MELLGIVLFAFGVPIGLVFLVYFVDPDQYVPLQFICLVSHSFLRLHRDGVLGAAHRLLLQRLPSALSALILKLGGPNVHESTLNAYDYVVYQPNPLLQIVYLHLVIGGYALFLVFGQPLLPNVYLTEAYGYGLGMAAFLALLSFLQACMYSAGVLTKRTTPQYDNYAFDHVMYRPKNECPTFNPGEDSHAPSTAPSATFVFPALTIVRVLLLDRDCLLMQMTTVAWLNSCIGERNYKHFVVFIIVNALFLIYGSFVLYYTLMGEVVGLQLFQSKYINQDTGEPTDATVWIVLRYLIYIHPINCMLFFTCVVMGTALVAFAAFHLWLIGQNRTTNEFFKSAMEHEAHRPSNSRLLLPRVCPPQYIRGLDATVHACDCEKDSVNEPTEM</sequence>
<keyword evidence="3 7" id="KW-0812">Transmembrane</keyword>
<proteinExistence type="inferred from homology"/>
<dbReference type="GO" id="GO:0006612">
    <property type="term" value="P:protein targeting to membrane"/>
    <property type="evidence" value="ECO:0007669"/>
    <property type="project" value="TreeGrafter"/>
</dbReference>
<dbReference type="InterPro" id="IPR039859">
    <property type="entry name" value="PFA4/ZDH16/20/ERF2-like"/>
</dbReference>
<comment type="catalytic activity">
    <reaction evidence="7">
        <text>L-cysteinyl-[protein] + hexadecanoyl-CoA = S-hexadecanoyl-L-cysteinyl-[protein] + CoA</text>
        <dbReference type="Rhea" id="RHEA:36683"/>
        <dbReference type="Rhea" id="RHEA-COMP:10131"/>
        <dbReference type="Rhea" id="RHEA-COMP:11032"/>
        <dbReference type="ChEBI" id="CHEBI:29950"/>
        <dbReference type="ChEBI" id="CHEBI:57287"/>
        <dbReference type="ChEBI" id="CHEBI:57379"/>
        <dbReference type="ChEBI" id="CHEBI:74151"/>
        <dbReference type="EC" id="2.3.1.225"/>
    </reaction>
</comment>